<dbReference type="Proteomes" id="UP000309038">
    <property type="component" value="Unassembled WGS sequence"/>
</dbReference>
<accession>A0A4V3XB06</accession>
<dbReference type="AlphaFoldDB" id="A0A4V3XB06"/>
<sequence length="92" mass="9261">MASYPPQGYAPGYAEPKQSYGTYGGYNVPPPAPVAPVQVVEVQAQPPPKKNRFGGLGNTMANAAAVASLKSVLITLVSSGAAIGGGIVDAIF</sequence>
<keyword evidence="2" id="KW-1185">Reference proteome</keyword>
<gene>
    <name evidence="1" type="ORF">EW026_g2391</name>
</gene>
<proteinExistence type="predicted"/>
<dbReference type="EMBL" id="SGPJ01000060">
    <property type="protein sequence ID" value="THH00093.1"/>
    <property type="molecule type" value="Genomic_DNA"/>
</dbReference>
<organism evidence="1 2">
    <name type="scientific">Hermanssonia centrifuga</name>
    <dbReference type="NCBI Taxonomy" id="98765"/>
    <lineage>
        <taxon>Eukaryota</taxon>
        <taxon>Fungi</taxon>
        <taxon>Dikarya</taxon>
        <taxon>Basidiomycota</taxon>
        <taxon>Agaricomycotina</taxon>
        <taxon>Agaricomycetes</taxon>
        <taxon>Polyporales</taxon>
        <taxon>Meruliaceae</taxon>
        <taxon>Hermanssonia</taxon>
    </lineage>
</organism>
<evidence type="ECO:0000313" key="1">
    <source>
        <dbReference type="EMBL" id="THH00093.1"/>
    </source>
</evidence>
<comment type="caution">
    <text evidence="1">The sequence shown here is derived from an EMBL/GenBank/DDBJ whole genome shotgun (WGS) entry which is preliminary data.</text>
</comment>
<name>A0A4V3XB06_9APHY</name>
<protein>
    <submittedName>
        <fullName evidence="1">Uncharacterized protein</fullName>
    </submittedName>
</protein>
<reference evidence="1 2" key="1">
    <citation type="submission" date="2019-02" db="EMBL/GenBank/DDBJ databases">
        <title>Genome sequencing of the rare red list fungi Phlebia centrifuga.</title>
        <authorList>
            <person name="Buettner E."/>
            <person name="Kellner H."/>
        </authorList>
    </citation>
    <scope>NUCLEOTIDE SEQUENCE [LARGE SCALE GENOMIC DNA]</scope>
    <source>
        <strain evidence="1 2">DSM 108282</strain>
    </source>
</reference>
<evidence type="ECO:0000313" key="2">
    <source>
        <dbReference type="Proteomes" id="UP000309038"/>
    </source>
</evidence>